<dbReference type="OrthoDB" id="5781423at2"/>
<evidence type="ECO:0000313" key="3">
    <source>
        <dbReference type="Proteomes" id="UP000463949"/>
    </source>
</evidence>
<name>A0A857GUG8_9GAMM</name>
<keyword evidence="1" id="KW-0812">Transmembrane</keyword>
<proteinExistence type="predicted"/>
<dbReference type="KEGG" id="hmd:CTT34_12260"/>
<dbReference type="EMBL" id="CP024621">
    <property type="protein sequence ID" value="QHD51581.1"/>
    <property type="molecule type" value="Genomic_DNA"/>
</dbReference>
<feature type="transmembrane region" description="Helical" evidence="1">
    <location>
        <begin position="211"/>
        <end position="234"/>
    </location>
</feature>
<evidence type="ECO:0000256" key="1">
    <source>
        <dbReference type="SAM" id="Phobius"/>
    </source>
</evidence>
<protein>
    <submittedName>
        <fullName evidence="2">Lipopolysaccharide biosynthesis protein</fullName>
    </submittedName>
</protein>
<gene>
    <name evidence="2" type="ORF">CTT34_12260</name>
</gene>
<organism evidence="2 3">
    <name type="scientific">Vreelandella aquamarina</name>
    <dbReference type="NCBI Taxonomy" id="77097"/>
    <lineage>
        <taxon>Bacteria</taxon>
        <taxon>Pseudomonadati</taxon>
        <taxon>Pseudomonadota</taxon>
        <taxon>Gammaproteobacteria</taxon>
        <taxon>Oceanospirillales</taxon>
        <taxon>Halomonadaceae</taxon>
        <taxon>Vreelandella</taxon>
    </lineage>
</organism>
<keyword evidence="1" id="KW-1133">Transmembrane helix</keyword>
<sequence length="245" mass="27188">MTLVGFVVLLLKQWKIMLACIACVMLLTLAALWLKPVKYGFATMYAVASYETLEGEREGLETPEEVIAKLENVFIEQQRRQLLEDESVEGIPFDIDVTNPSNTLLLRILSESEEVHQPMIEQFHEGLVNAIKQDQQQLVEELMAGLDAQQQAYSQALEAARASSSESARELEASFFEKTLQLERRIESINPGDSTQLAVQSLEPVGIGKTFILAFGVLVALLLAPLAAVFSVFVTQVAAAYRRAQ</sequence>
<feature type="transmembrane region" description="Helical" evidence="1">
    <location>
        <begin position="16"/>
        <end position="34"/>
    </location>
</feature>
<accession>A0A857GUG8</accession>
<dbReference type="AlphaFoldDB" id="A0A857GUG8"/>
<keyword evidence="1" id="KW-0472">Membrane</keyword>
<reference evidence="2 3" key="1">
    <citation type="submission" date="2017-10" db="EMBL/GenBank/DDBJ databases">
        <title>Coral associated bacteria.</title>
        <authorList>
            <person name="Wang X."/>
        </authorList>
    </citation>
    <scope>NUCLEOTIDE SEQUENCE [LARGE SCALE GENOMIC DNA]</scope>
    <source>
        <strain evidence="2 3">SCSIO 43005</strain>
    </source>
</reference>
<dbReference type="Proteomes" id="UP000463949">
    <property type="component" value="Chromosome"/>
</dbReference>
<evidence type="ECO:0000313" key="2">
    <source>
        <dbReference type="EMBL" id="QHD51581.1"/>
    </source>
</evidence>